<comment type="function">
    <text evidence="9">Small subunit of the glutamine-dependent carbamoyl phosphate synthetase (CPSase). CPSase catalyzes the formation of carbamoyl phosphate from the ammonia moiety of glutamine, carbonate, and phosphate donated by ATP, constituting the first step of 2 biosynthetic pathways, one leading to arginine and/or urea and the other to pyrimidine nucleotides. The small subunit (glutamine amidotransferase) binds and cleaves glutamine to supply the large subunit with the substrate ammonia.</text>
</comment>
<dbReference type="SUPFAM" id="SSF52021">
    <property type="entry name" value="Carbamoyl phosphate synthetase, small subunit N-terminal domain"/>
    <property type="match status" value="1"/>
</dbReference>
<dbReference type="PANTHER" id="PTHR43418">
    <property type="entry name" value="MULTIFUNCTIONAL TRYPTOPHAN BIOSYNTHESIS PROTEIN-RELATED"/>
    <property type="match status" value="1"/>
</dbReference>
<comment type="pathway">
    <text evidence="1 9">Amino-acid biosynthesis; L-arginine biosynthesis; carbamoyl phosphate from bicarbonate: step 1/1.</text>
</comment>
<keyword evidence="5 9" id="KW-0067">ATP-binding</keyword>
<keyword evidence="6 9" id="KW-0315">Glutamine amidotransferase</keyword>
<evidence type="ECO:0000313" key="11">
    <source>
        <dbReference type="EMBL" id="RZB13168.1"/>
    </source>
</evidence>
<dbReference type="Proteomes" id="UP000293377">
    <property type="component" value="Unassembled WGS sequence"/>
</dbReference>
<evidence type="ECO:0000256" key="4">
    <source>
        <dbReference type="ARBA" id="ARBA00022741"/>
    </source>
</evidence>
<dbReference type="GO" id="GO:0006526">
    <property type="term" value="P:L-arginine biosynthetic process"/>
    <property type="evidence" value="ECO:0007669"/>
    <property type="project" value="UniProtKB-UniRule"/>
</dbReference>
<feature type="active site" evidence="9">
    <location>
        <position position="348"/>
    </location>
</feature>
<dbReference type="PRINTS" id="PR00096">
    <property type="entry name" value="GATASE"/>
</dbReference>
<dbReference type="PANTHER" id="PTHR43418:SF7">
    <property type="entry name" value="CARBAMOYL-PHOSPHATE SYNTHASE SMALL CHAIN"/>
    <property type="match status" value="1"/>
</dbReference>
<feature type="domain" description="Carbamoyl-phosphate synthase small subunit N-terminal" evidence="10">
    <location>
        <begin position="8"/>
        <end position="137"/>
    </location>
</feature>
<dbReference type="EMBL" id="QOHL01000001">
    <property type="protein sequence ID" value="RZB13168.1"/>
    <property type="molecule type" value="Genomic_DNA"/>
</dbReference>
<dbReference type="Pfam" id="PF00988">
    <property type="entry name" value="CPSase_sm_chain"/>
    <property type="match status" value="1"/>
</dbReference>
<dbReference type="STRING" id="1242993.ehr_00777"/>
<feature type="active site" description="Nucleophile" evidence="9">
    <location>
        <position position="262"/>
    </location>
</feature>
<name>A0A4Q6ICT4_9RICK</name>
<dbReference type="NCBIfam" id="TIGR01368">
    <property type="entry name" value="CPSaseIIsmall"/>
    <property type="match status" value="1"/>
</dbReference>
<evidence type="ECO:0000256" key="6">
    <source>
        <dbReference type="ARBA" id="ARBA00022962"/>
    </source>
</evidence>
<dbReference type="RefSeq" id="WP_045171425.1">
    <property type="nucleotide sequence ID" value="NZ_QOHL01000001.1"/>
</dbReference>
<dbReference type="SUPFAM" id="SSF52317">
    <property type="entry name" value="Class I glutamine amidotransferase-like"/>
    <property type="match status" value="1"/>
</dbReference>
<comment type="caution">
    <text evidence="11">The sequence shown here is derived from an EMBL/GenBank/DDBJ whole genome shotgun (WGS) entry which is preliminary data.</text>
</comment>
<comment type="similarity">
    <text evidence="2 9">Belongs to the CarA family.</text>
</comment>
<dbReference type="Pfam" id="PF00117">
    <property type="entry name" value="GATase"/>
    <property type="match status" value="1"/>
</dbReference>
<dbReference type="InterPro" id="IPR050472">
    <property type="entry name" value="Anth_synth/Amidotransfase"/>
</dbReference>
<dbReference type="SMART" id="SM01097">
    <property type="entry name" value="CPSase_sm_chain"/>
    <property type="match status" value="1"/>
</dbReference>
<dbReference type="GO" id="GO:0044205">
    <property type="term" value="P:'de novo' UMP biosynthetic process"/>
    <property type="evidence" value="ECO:0007669"/>
    <property type="project" value="UniProtKB-UniRule"/>
</dbReference>
<evidence type="ECO:0000256" key="2">
    <source>
        <dbReference type="ARBA" id="ARBA00007800"/>
    </source>
</evidence>
<feature type="binding site" evidence="9">
    <location>
        <position position="235"/>
    </location>
    <ligand>
        <name>L-glutamine</name>
        <dbReference type="ChEBI" id="CHEBI:58359"/>
    </ligand>
</feature>
<keyword evidence="3 9" id="KW-0436">Ligase</keyword>
<protein>
    <recommendedName>
        <fullName evidence="9">Carbamoyl phosphate synthase small chain</fullName>
        <ecNumber evidence="9">6.3.5.5</ecNumber>
    </recommendedName>
    <alternativeName>
        <fullName evidence="9">Carbamoyl phosphate synthetase glutamine chain</fullName>
    </alternativeName>
</protein>
<dbReference type="GO" id="GO:0006207">
    <property type="term" value="P:'de novo' pyrimidine nucleobase biosynthetic process"/>
    <property type="evidence" value="ECO:0007669"/>
    <property type="project" value="InterPro"/>
</dbReference>
<dbReference type="UniPathway" id="UPA00070">
    <property type="reaction ID" value="UER00115"/>
</dbReference>
<comment type="catalytic activity">
    <reaction evidence="8 9">
        <text>hydrogencarbonate + L-glutamine + 2 ATP + H2O = carbamoyl phosphate + L-glutamate + 2 ADP + phosphate + 2 H(+)</text>
        <dbReference type="Rhea" id="RHEA:18633"/>
        <dbReference type="ChEBI" id="CHEBI:15377"/>
        <dbReference type="ChEBI" id="CHEBI:15378"/>
        <dbReference type="ChEBI" id="CHEBI:17544"/>
        <dbReference type="ChEBI" id="CHEBI:29985"/>
        <dbReference type="ChEBI" id="CHEBI:30616"/>
        <dbReference type="ChEBI" id="CHEBI:43474"/>
        <dbReference type="ChEBI" id="CHEBI:58228"/>
        <dbReference type="ChEBI" id="CHEBI:58359"/>
        <dbReference type="ChEBI" id="CHEBI:456216"/>
        <dbReference type="EC" id="6.3.5.5"/>
    </reaction>
</comment>
<comment type="subunit">
    <text evidence="9">Composed of two chains; the small (or glutamine) chain promotes the hydrolysis of glutamine to ammonia, which is used by the large (or ammonia) chain to synthesize carbamoyl phosphate. Tetramer of heterodimers (alpha,beta)4.</text>
</comment>
<feature type="binding site" evidence="9">
    <location>
        <position position="304"/>
    </location>
    <ligand>
        <name>L-glutamine</name>
        <dbReference type="ChEBI" id="CHEBI:58359"/>
    </ligand>
</feature>
<feature type="binding site" evidence="9">
    <location>
        <position position="52"/>
    </location>
    <ligand>
        <name>L-glutamine</name>
        <dbReference type="ChEBI" id="CHEBI:58359"/>
    </ligand>
</feature>
<evidence type="ECO:0000256" key="9">
    <source>
        <dbReference type="HAMAP-Rule" id="MF_01209"/>
    </source>
</evidence>
<dbReference type="InterPro" id="IPR035686">
    <property type="entry name" value="CPSase_GATase1"/>
</dbReference>
<evidence type="ECO:0000313" key="12">
    <source>
        <dbReference type="Proteomes" id="UP000293377"/>
    </source>
</evidence>
<dbReference type="HAMAP" id="MF_01209">
    <property type="entry name" value="CPSase_S_chain"/>
    <property type="match status" value="1"/>
</dbReference>
<accession>A0A4Q6ICT4</accession>
<feature type="binding site" evidence="9">
    <location>
        <position position="263"/>
    </location>
    <ligand>
        <name>L-glutamine</name>
        <dbReference type="ChEBI" id="CHEBI:58359"/>
    </ligand>
</feature>
<dbReference type="CDD" id="cd01744">
    <property type="entry name" value="GATase1_CPSase"/>
    <property type="match status" value="1"/>
</dbReference>
<dbReference type="InterPro" id="IPR017926">
    <property type="entry name" value="GATASE"/>
</dbReference>
<sequence>MSQLTSYYNAVLVLSDGKHFFGKSIGNRIPTVGEVCFTTSMTGYQHTITDPSFAGQIITFTFPHIGNVGINNKDFENHNILTHGIIVKTISEDSHSRSYSNLEHWMIQNNLTGISEIDTRALTCHLRNNGSQNGVIHHFDDINLINLPELQKQASKYNYTEHCLTIKFKNNYKRIDYNSQLYNIVVVNFGVKSGILYALSKLGCKIHIISGNEDNLSQKVLSLKPQGIVLSNGPGDPSAFSESIIKQIKTLIESKIPVLAICLGHQLISLAIGAKITKMLFGHRGSNHPVYNKINNNIEITSQNHGFVVNEDSLPTNAQITHRSLFDNTIEGIQVDGYPIISVQYHPEGNPGPNDSSYIFDNFINLIKENN</sequence>
<dbReference type="OrthoDB" id="9804328at2"/>
<organism evidence="11 12">
    <name type="scientific">Ehrlichia minasensis</name>
    <dbReference type="NCBI Taxonomy" id="1242993"/>
    <lineage>
        <taxon>Bacteria</taxon>
        <taxon>Pseudomonadati</taxon>
        <taxon>Pseudomonadota</taxon>
        <taxon>Alphaproteobacteria</taxon>
        <taxon>Rickettsiales</taxon>
        <taxon>Anaplasmataceae</taxon>
        <taxon>Ehrlichia</taxon>
    </lineage>
</organism>
<dbReference type="NCBIfam" id="NF009475">
    <property type="entry name" value="PRK12838.1"/>
    <property type="match status" value="1"/>
</dbReference>
<dbReference type="EC" id="6.3.5.5" evidence="9"/>
<dbReference type="PRINTS" id="PR00097">
    <property type="entry name" value="ANTSNTHASEII"/>
</dbReference>
<evidence type="ECO:0000256" key="3">
    <source>
        <dbReference type="ARBA" id="ARBA00022598"/>
    </source>
</evidence>
<evidence type="ECO:0000259" key="10">
    <source>
        <dbReference type="SMART" id="SM01097"/>
    </source>
</evidence>
<reference evidence="11 12" key="1">
    <citation type="submission" date="2018-06" db="EMBL/GenBank/DDBJ databases">
        <title>Complete Genome Sequence of Ehrlichia minasensis Isolated From Cattle.</title>
        <authorList>
            <person name="Aguiar D.M."/>
            <person name="Araujo J.P.A.Jr."/>
            <person name="Nakazato L."/>
            <person name="Bard E."/>
            <person name="Cabezas-Cruz A."/>
        </authorList>
    </citation>
    <scope>NUCLEOTIDE SEQUENCE [LARGE SCALE GENOMIC DNA]</scope>
    <source>
        <strain evidence="11 12">B11</strain>
    </source>
</reference>
<feature type="binding site" evidence="9">
    <location>
        <position position="306"/>
    </location>
    <ligand>
        <name>L-glutamine</name>
        <dbReference type="ChEBI" id="CHEBI:58359"/>
    </ligand>
</feature>
<dbReference type="PROSITE" id="PS51273">
    <property type="entry name" value="GATASE_TYPE_1"/>
    <property type="match status" value="1"/>
</dbReference>
<dbReference type="GO" id="GO:0006541">
    <property type="term" value="P:glutamine metabolic process"/>
    <property type="evidence" value="ECO:0007669"/>
    <property type="project" value="InterPro"/>
</dbReference>
<feature type="region of interest" description="CPSase" evidence="9">
    <location>
        <begin position="1"/>
        <end position="184"/>
    </location>
</feature>
<feature type="active site" evidence="9">
    <location>
        <position position="346"/>
    </location>
</feature>
<evidence type="ECO:0000256" key="7">
    <source>
        <dbReference type="ARBA" id="ARBA00022975"/>
    </source>
</evidence>
<keyword evidence="12" id="KW-1185">Reference proteome</keyword>
<comment type="pathway">
    <text evidence="9">Pyrimidine metabolism; UMP biosynthesis via de novo pathway; (S)-dihydroorotate from bicarbonate: step 1/3.</text>
</comment>
<dbReference type="GO" id="GO:0005524">
    <property type="term" value="F:ATP binding"/>
    <property type="evidence" value="ECO:0007669"/>
    <property type="project" value="UniProtKB-UniRule"/>
</dbReference>
<dbReference type="InterPro" id="IPR002474">
    <property type="entry name" value="CarbamoylP_synth_ssu_N"/>
</dbReference>
<dbReference type="PRINTS" id="PR00099">
    <property type="entry name" value="CPSGATASE"/>
</dbReference>
<dbReference type="Gene3D" id="3.40.50.880">
    <property type="match status" value="1"/>
</dbReference>
<dbReference type="GO" id="GO:0004359">
    <property type="term" value="F:glutaminase activity"/>
    <property type="evidence" value="ECO:0007669"/>
    <property type="project" value="RHEA"/>
</dbReference>
<evidence type="ECO:0000256" key="5">
    <source>
        <dbReference type="ARBA" id="ARBA00022840"/>
    </source>
</evidence>
<proteinExistence type="inferred from homology"/>
<keyword evidence="7 9" id="KW-0665">Pyrimidine biosynthesis</keyword>
<dbReference type="UniPathway" id="UPA00068">
    <property type="reaction ID" value="UER00171"/>
</dbReference>
<dbReference type="InterPro" id="IPR029062">
    <property type="entry name" value="Class_I_gatase-like"/>
</dbReference>
<evidence type="ECO:0000256" key="1">
    <source>
        <dbReference type="ARBA" id="ARBA00005077"/>
    </source>
</evidence>
<dbReference type="Gene3D" id="3.50.30.20">
    <property type="entry name" value="Carbamoyl-phosphate synthase small subunit, N-terminal domain"/>
    <property type="match status" value="1"/>
</dbReference>
<evidence type="ECO:0000256" key="8">
    <source>
        <dbReference type="ARBA" id="ARBA00048816"/>
    </source>
</evidence>
<gene>
    <name evidence="9" type="primary">carA</name>
    <name evidence="11" type="ORF">DRF75_00455</name>
</gene>
<dbReference type="GO" id="GO:0004088">
    <property type="term" value="F:carbamoyl-phosphate synthase (glutamine-hydrolyzing) activity"/>
    <property type="evidence" value="ECO:0007669"/>
    <property type="project" value="UniProtKB-UniRule"/>
</dbReference>
<dbReference type="AlphaFoldDB" id="A0A4Q6ICT4"/>
<keyword evidence="9" id="KW-0028">Amino-acid biosynthesis</keyword>
<comment type="catalytic activity">
    <reaction evidence="9">
        <text>L-glutamine + H2O = L-glutamate + NH4(+)</text>
        <dbReference type="Rhea" id="RHEA:15889"/>
        <dbReference type="ChEBI" id="CHEBI:15377"/>
        <dbReference type="ChEBI" id="CHEBI:28938"/>
        <dbReference type="ChEBI" id="CHEBI:29985"/>
        <dbReference type="ChEBI" id="CHEBI:58359"/>
    </reaction>
</comment>
<feature type="binding site" evidence="9">
    <location>
        <position position="307"/>
    </location>
    <ligand>
        <name>L-glutamine</name>
        <dbReference type="ChEBI" id="CHEBI:58359"/>
    </ligand>
</feature>
<keyword evidence="4 9" id="KW-0547">Nucleotide-binding</keyword>
<feature type="binding site" evidence="9">
    <location>
        <position position="233"/>
    </location>
    <ligand>
        <name>L-glutamine</name>
        <dbReference type="ChEBI" id="CHEBI:58359"/>
    </ligand>
</feature>
<dbReference type="InterPro" id="IPR006274">
    <property type="entry name" value="CarbamoylP_synth_ssu"/>
</dbReference>
<keyword evidence="9" id="KW-0055">Arginine biosynthesis</keyword>
<feature type="binding site" evidence="9">
    <location>
        <position position="266"/>
    </location>
    <ligand>
        <name>L-glutamine</name>
        <dbReference type="ChEBI" id="CHEBI:58359"/>
    </ligand>
</feature>
<dbReference type="InterPro" id="IPR036480">
    <property type="entry name" value="CarbP_synth_ssu_N_sf"/>
</dbReference>